<keyword evidence="1" id="KW-0732">Signal</keyword>
<evidence type="ECO:0000313" key="4">
    <source>
        <dbReference type="Proteomes" id="UP001338309"/>
    </source>
</evidence>
<organism evidence="3 4">
    <name type="scientific">Algoriphagus confluentis</name>
    <dbReference type="NCBI Taxonomy" id="1697556"/>
    <lineage>
        <taxon>Bacteria</taxon>
        <taxon>Pseudomonadati</taxon>
        <taxon>Bacteroidota</taxon>
        <taxon>Cytophagia</taxon>
        <taxon>Cytophagales</taxon>
        <taxon>Cyclobacteriaceae</taxon>
        <taxon>Algoriphagus</taxon>
    </lineage>
</organism>
<dbReference type="Proteomes" id="UP001338309">
    <property type="component" value="Unassembled WGS sequence"/>
</dbReference>
<keyword evidence="4" id="KW-1185">Reference proteome</keyword>
<feature type="signal peptide" evidence="1">
    <location>
        <begin position="1"/>
        <end position="32"/>
    </location>
</feature>
<feature type="chain" id="PRO_5046457943" description="DUF6265 domain-containing protein" evidence="1">
    <location>
        <begin position="33"/>
        <end position="177"/>
    </location>
</feature>
<comment type="caution">
    <text evidence="3">The sequence shown here is derived from an EMBL/GenBank/DDBJ whole genome shotgun (WGS) entry which is preliminary data.</text>
</comment>
<reference evidence="3 4" key="1">
    <citation type="submission" date="2023-08" db="EMBL/GenBank/DDBJ databases">
        <title>Draft genome sequence of Algoriphagus confluentis.</title>
        <authorList>
            <person name="Takatani N."/>
            <person name="Hosokawa M."/>
            <person name="Sawabe T."/>
        </authorList>
    </citation>
    <scope>NUCLEOTIDE SEQUENCE [LARGE SCALE GENOMIC DNA]</scope>
    <source>
        <strain evidence="3 4">NBRC 111222</strain>
    </source>
</reference>
<sequence length="177" mass="20108">MIFCTFLFKTILLNMKALSLLLFVTFSLIANAQVKTLEPNQSPGRGTVEDFSWMVGYWSGPGLGGDCEEVWMPAVDGHMIGTFRFWENGKLIFSEFMNLIQEGESVSMKLKHFGADLTGWEEKEEWTTFELIELGNQKAWLNGMTIERKGDQLIFQVNISDEGAPQIETFTYSKKAL</sequence>
<gene>
    <name evidence="3" type="ORF">Aconfl_37150</name>
</gene>
<dbReference type="Pfam" id="PF19780">
    <property type="entry name" value="DUF6265"/>
    <property type="match status" value="1"/>
</dbReference>
<evidence type="ECO:0000313" key="3">
    <source>
        <dbReference type="EMBL" id="GMQ31072.1"/>
    </source>
</evidence>
<feature type="domain" description="DUF6265" evidence="2">
    <location>
        <begin position="52"/>
        <end position="158"/>
    </location>
</feature>
<name>A0ABQ6PWE6_9BACT</name>
<evidence type="ECO:0000259" key="2">
    <source>
        <dbReference type="Pfam" id="PF19780"/>
    </source>
</evidence>
<proteinExistence type="predicted"/>
<dbReference type="EMBL" id="BTPD01000014">
    <property type="protein sequence ID" value="GMQ31072.1"/>
    <property type="molecule type" value="Genomic_DNA"/>
</dbReference>
<evidence type="ECO:0000256" key="1">
    <source>
        <dbReference type="SAM" id="SignalP"/>
    </source>
</evidence>
<accession>A0ABQ6PWE6</accession>
<protein>
    <recommendedName>
        <fullName evidence="2">DUF6265 domain-containing protein</fullName>
    </recommendedName>
</protein>
<dbReference type="InterPro" id="IPR046232">
    <property type="entry name" value="DUF6265"/>
</dbReference>